<dbReference type="PATRIC" id="fig|101510.16.peg.9012"/>
<keyword evidence="3" id="KW-0378">Hydrolase</keyword>
<dbReference type="KEGG" id="rha:RHA1_ro11196"/>
<organism evidence="3 4">
    <name type="scientific">Rhodococcus jostii (strain RHA1)</name>
    <dbReference type="NCBI Taxonomy" id="101510"/>
    <lineage>
        <taxon>Bacteria</taxon>
        <taxon>Bacillati</taxon>
        <taxon>Actinomycetota</taxon>
        <taxon>Actinomycetes</taxon>
        <taxon>Mycobacteriales</taxon>
        <taxon>Nocardiaceae</taxon>
        <taxon>Rhodococcus</taxon>
    </lineage>
</organism>
<gene>
    <name evidence="3" type="ordered locus">RHA1_ro11196</name>
</gene>
<geneLocation type="plasmid" evidence="3 4">
    <name>pRHL3</name>
</geneLocation>
<keyword evidence="3" id="KW-0547">Nucleotide-binding</keyword>
<evidence type="ECO:0000256" key="1">
    <source>
        <dbReference type="PROSITE-ProRule" id="PRU01251"/>
    </source>
</evidence>
<dbReference type="AlphaFoldDB" id="Q0RV43"/>
<dbReference type="GO" id="GO:0005524">
    <property type="term" value="F:ATP binding"/>
    <property type="evidence" value="ECO:0007669"/>
    <property type="project" value="UniProtKB-KW"/>
</dbReference>
<dbReference type="Proteomes" id="UP000008710">
    <property type="component" value="Plasmid pRHL3"/>
</dbReference>
<evidence type="ECO:0000313" key="4">
    <source>
        <dbReference type="Proteomes" id="UP000008710"/>
    </source>
</evidence>
<keyword evidence="1" id="KW-0677">Repeat</keyword>
<keyword evidence="3" id="KW-0614">Plasmid</keyword>
<dbReference type="PANTHER" id="PTHR47016:SF5">
    <property type="entry name" value="CLP DOMAIN SUPERFAMILY PROTEIN"/>
    <property type="match status" value="1"/>
</dbReference>
<dbReference type="InterPro" id="IPR036628">
    <property type="entry name" value="Clp_N_dom_sf"/>
</dbReference>
<dbReference type="Gene3D" id="1.10.1780.10">
    <property type="entry name" value="Clp, N-terminal domain"/>
    <property type="match status" value="1"/>
</dbReference>
<name>Q0RV43_RHOJR</name>
<dbReference type="eggNOG" id="COG0542">
    <property type="taxonomic scope" value="Bacteria"/>
</dbReference>
<protein>
    <submittedName>
        <fullName evidence="3">Possible ATP-binding protease, Clp family</fullName>
    </submittedName>
</protein>
<dbReference type="PANTHER" id="PTHR47016">
    <property type="entry name" value="ATP-DEPENDENT CLP PROTEASE ATP-BINDING SUBUNIT CLPT1, CHLOROPLASTIC"/>
    <property type="match status" value="1"/>
</dbReference>
<dbReference type="InterPro" id="IPR044217">
    <property type="entry name" value="CLPT1/2"/>
</dbReference>
<sequence>MQRPKPMGAKVFERFTDQARRSVVLASEAARAHHHAYLGTEHLLLGLIGEREGAAARSLESFGVSAAILDSRLPTGHGDPARSVHIPFTRHAKRILEQSLRETSLLGHDRIGTEQILLALIADRESTGARLLGEVLPVDFDQLRQHILRQVTEHRLTAERGLEPTHVTNLRLTDAEHALCVAAAAAAGQPLDAWMRDRILDAARAGGASTE</sequence>
<feature type="domain" description="Clp R" evidence="2">
    <location>
        <begin position="12"/>
        <end position="154"/>
    </location>
</feature>
<dbReference type="HOGENOM" id="CLU_1304081_0_0_11"/>
<dbReference type="EMBL" id="CP000434">
    <property type="protein sequence ID" value="ABH00843.1"/>
    <property type="molecule type" value="Genomic_DNA"/>
</dbReference>
<dbReference type="SUPFAM" id="SSF81923">
    <property type="entry name" value="Double Clp-N motif"/>
    <property type="match status" value="1"/>
</dbReference>
<dbReference type="InterPro" id="IPR004176">
    <property type="entry name" value="Clp_R_N"/>
</dbReference>
<accession>Q0RV43</accession>
<reference evidence="4" key="1">
    <citation type="journal article" date="2006" name="Proc. Natl. Acad. Sci. U.S.A.">
        <title>The complete genome of Rhodococcus sp. RHA1 provides insights into a catabolic powerhouse.</title>
        <authorList>
            <person name="McLeod M.P."/>
            <person name="Warren R.L."/>
            <person name="Hsiao W.W.L."/>
            <person name="Araki N."/>
            <person name="Myhre M."/>
            <person name="Fernandes C."/>
            <person name="Miyazawa D."/>
            <person name="Wong W."/>
            <person name="Lillquist A.L."/>
            <person name="Wang D."/>
            <person name="Dosanjh M."/>
            <person name="Hara H."/>
            <person name="Petrescu A."/>
            <person name="Morin R.D."/>
            <person name="Yang G."/>
            <person name="Stott J.M."/>
            <person name="Schein J.E."/>
            <person name="Shin H."/>
            <person name="Smailus D."/>
            <person name="Siddiqui A.S."/>
            <person name="Marra M.A."/>
            <person name="Jones S.J.M."/>
            <person name="Holt R."/>
            <person name="Brinkman F.S.L."/>
            <person name="Miyauchi K."/>
            <person name="Fukuda M."/>
            <person name="Davies J.E."/>
            <person name="Mohn W.W."/>
            <person name="Eltis L.D."/>
        </authorList>
    </citation>
    <scope>NUCLEOTIDE SEQUENCE [LARGE SCALE GENOMIC DNA]</scope>
    <source>
        <strain evidence="4">RHA1</strain>
    </source>
</reference>
<dbReference type="GO" id="GO:0006508">
    <property type="term" value="P:proteolysis"/>
    <property type="evidence" value="ECO:0007669"/>
    <property type="project" value="UniProtKB-KW"/>
</dbReference>
<keyword evidence="3" id="KW-0067">ATP-binding</keyword>
<dbReference type="Pfam" id="PF02861">
    <property type="entry name" value="Clp_N"/>
    <property type="match status" value="1"/>
</dbReference>
<proteinExistence type="predicted"/>
<dbReference type="GO" id="GO:0008233">
    <property type="term" value="F:peptidase activity"/>
    <property type="evidence" value="ECO:0007669"/>
    <property type="project" value="UniProtKB-KW"/>
</dbReference>
<evidence type="ECO:0000313" key="3">
    <source>
        <dbReference type="EMBL" id="ABH00843.1"/>
    </source>
</evidence>
<keyword evidence="3" id="KW-0645">Protease</keyword>
<evidence type="ECO:0000259" key="2">
    <source>
        <dbReference type="PROSITE" id="PS51903"/>
    </source>
</evidence>
<dbReference type="PROSITE" id="PS51903">
    <property type="entry name" value="CLP_R"/>
    <property type="match status" value="1"/>
</dbReference>